<keyword evidence="2" id="KW-1185">Reference proteome</keyword>
<dbReference type="Gramene" id="Kaladp0011s1183.1.v1.1">
    <property type="protein sequence ID" value="Kaladp0011s1183.1.v1.1"/>
    <property type="gene ID" value="Kaladp0011s1183.v1.1"/>
</dbReference>
<dbReference type="AlphaFoldDB" id="A0A7N0SXE7"/>
<name>A0A7N0SXE7_KALFE</name>
<dbReference type="EnsemblPlants" id="Kaladp0011s1183.1.v1.1">
    <property type="protein sequence ID" value="Kaladp0011s1183.1.v1.1"/>
    <property type="gene ID" value="Kaladp0011s1183.v1.1"/>
</dbReference>
<accession>A0A7N0SXE7</accession>
<organism evidence="1 2">
    <name type="scientific">Kalanchoe fedtschenkoi</name>
    <name type="common">Lavender scallops</name>
    <name type="synonym">South American air plant</name>
    <dbReference type="NCBI Taxonomy" id="63787"/>
    <lineage>
        <taxon>Eukaryota</taxon>
        <taxon>Viridiplantae</taxon>
        <taxon>Streptophyta</taxon>
        <taxon>Embryophyta</taxon>
        <taxon>Tracheophyta</taxon>
        <taxon>Spermatophyta</taxon>
        <taxon>Magnoliopsida</taxon>
        <taxon>eudicotyledons</taxon>
        <taxon>Gunneridae</taxon>
        <taxon>Pentapetalae</taxon>
        <taxon>Saxifragales</taxon>
        <taxon>Crassulaceae</taxon>
        <taxon>Kalanchoe</taxon>
    </lineage>
</organism>
<reference evidence="1" key="1">
    <citation type="submission" date="2021-01" db="UniProtKB">
        <authorList>
            <consortium name="EnsemblPlants"/>
        </authorList>
    </citation>
    <scope>IDENTIFICATION</scope>
</reference>
<dbReference type="Proteomes" id="UP000594263">
    <property type="component" value="Unplaced"/>
</dbReference>
<protein>
    <submittedName>
        <fullName evidence="1">Uncharacterized protein</fullName>
    </submittedName>
</protein>
<evidence type="ECO:0000313" key="1">
    <source>
        <dbReference type="EnsemblPlants" id="Kaladp0011s1183.1.v1.1"/>
    </source>
</evidence>
<evidence type="ECO:0000313" key="2">
    <source>
        <dbReference type="Proteomes" id="UP000594263"/>
    </source>
</evidence>
<sequence>MNYSYRKRYGSDGFGGKRLWPLVASTQGYTTASQIRTSSRLKPFWLLLLISYRRISICCSSTVFNLEVSAIRFVAVIMKNSSY</sequence>
<proteinExistence type="predicted"/>